<keyword evidence="12" id="KW-1185">Reference proteome</keyword>
<gene>
    <name evidence="11" type="ORF">EV695_0063</name>
</gene>
<name>A0A4R1F370_9GAMM</name>
<dbReference type="Pfam" id="PF01132">
    <property type="entry name" value="EFP"/>
    <property type="match status" value="1"/>
</dbReference>
<dbReference type="PROSITE" id="PS01275">
    <property type="entry name" value="EFP"/>
    <property type="match status" value="1"/>
</dbReference>
<dbReference type="InterPro" id="IPR020599">
    <property type="entry name" value="Transl_elong_fac_P/YeiP"/>
</dbReference>
<dbReference type="HAMAP" id="MF_00646">
    <property type="entry name" value="EFP"/>
    <property type="match status" value="1"/>
</dbReference>
<evidence type="ECO:0000259" key="10">
    <source>
        <dbReference type="SMART" id="SM01185"/>
    </source>
</evidence>
<dbReference type="OrthoDB" id="9801844at2"/>
<comment type="subcellular location">
    <subcellularLocation>
        <location evidence="1">Cytoplasm</location>
    </subcellularLocation>
</comment>
<dbReference type="GO" id="GO:0043043">
    <property type="term" value="P:peptide biosynthetic process"/>
    <property type="evidence" value="ECO:0007669"/>
    <property type="project" value="InterPro"/>
</dbReference>
<dbReference type="SMART" id="SM01185">
    <property type="entry name" value="EFP"/>
    <property type="match status" value="1"/>
</dbReference>
<evidence type="ECO:0000256" key="8">
    <source>
        <dbReference type="HAMAP-Rule" id="MF_00646"/>
    </source>
</evidence>
<comment type="caution">
    <text evidence="11">The sequence shown here is derived from an EMBL/GenBank/DDBJ whole genome shotgun (WGS) entry which is preliminary data.</text>
</comment>
<dbReference type="InterPro" id="IPR013852">
    <property type="entry name" value="Transl_elong_P/YeiP_CS"/>
</dbReference>
<evidence type="ECO:0000256" key="6">
    <source>
        <dbReference type="ARBA" id="ARBA00022917"/>
    </source>
</evidence>
<keyword evidence="5 11" id="KW-0251">Elongation factor</keyword>
<comment type="pathway">
    <text evidence="2">Protein biosynthesis; polypeptide chain elongation.</text>
</comment>
<keyword evidence="4" id="KW-0963">Cytoplasm</keyword>
<dbReference type="UniPathway" id="UPA00345"/>
<dbReference type="InterPro" id="IPR014722">
    <property type="entry name" value="Rib_uL2_dom2"/>
</dbReference>
<dbReference type="GO" id="GO:0005829">
    <property type="term" value="C:cytosol"/>
    <property type="evidence" value="ECO:0007669"/>
    <property type="project" value="UniProtKB-ARBA"/>
</dbReference>
<keyword evidence="7" id="KW-0379">Hydroxylation</keyword>
<dbReference type="InterPro" id="IPR008991">
    <property type="entry name" value="Translation_prot_SH3-like_sf"/>
</dbReference>
<dbReference type="GO" id="GO:0003746">
    <property type="term" value="F:translation elongation factor activity"/>
    <property type="evidence" value="ECO:0007669"/>
    <property type="project" value="UniProtKB-UniRule"/>
</dbReference>
<keyword evidence="6" id="KW-0648">Protein biosynthesis</keyword>
<dbReference type="EMBL" id="SMFQ01000002">
    <property type="protein sequence ID" value="TCJ88223.1"/>
    <property type="molecule type" value="Genomic_DNA"/>
</dbReference>
<dbReference type="SUPFAM" id="SSF50104">
    <property type="entry name" value="Translation proteins SH3-like domain"/>
    <property type="match status" value="1"/>
</dbReference>
<dbReference type="AlphaFoldDB" id="A0A4R1F370"/>
<dbReference type="NCBIfam" id="NF001810">
    <property type="entry name" value="PRK00529.1"/>
    <property type="match status" value="1"/>
</dbReference>
<evidence type="ECO:0000256" key="7">
    <source>
        <dbReference type="ARBA" id="ARBA00023278"/>
    </source>
</evidence>
<sequence>MPKANELKRGMIIEFDGVPHAVKSVDCKSPSSRGASTYYKIRYNNLQTGMKRDESHKAEEMLKEADCQRVKVSFSYMDGDNYVFMDNEDYSQHSLSKDDLGDQVGYITEGMEEITALLLEGNIIGVVLPSTVSLEVTDTAPRLKGASATNRNKPATLSTGIEVQVPEYLETGEIIKVNTGTGKFMSRDNE</sequence>
<reference evidence="11 12" key="1">
    <citation type="submission" date="2019-03" db="EMBL/GenBank/DDBJ databases">
        <title>Genomic Encyclopedia of Type Strains, Phase IV (KMG-IV): sequencing the most valuable type-strain genomes for metagenomic binning, comparative biology and taxonomic classification.</title>
        <authorList>
            <person name="Goeker M."/>
        </authorList>
    </citation>
    <scope>NUCLEOTIDE SEQUENCE [LARGE SCALE GENOMIC DNA]</scope>
    <source>
        <strain evidence="11 12">DSM 24830</strain>
    </source>
</reference>
<dbReference type="Proteomes" id="UP000294887">
    <property type="component" value="Unassembled WGS sequence"/>
</dbReference>
<evidence type="ECO:0000256" key="5">
    <source>
        <dbReference type="ARBA" id="ARBA00022768"/>
    </source>
</evidence>
<dbReference type="SUPFAM" id="SSF50249">
    <property type="entry name" value="Nucleic acid-binding proteins"/>
    <property type="match status" value="2"/>
</dbReference>
<dbReference type="PANTHER" id="PTHR30053:SF14">
    <property type="entry name" value="TRANSLATION ELONGATION FACTOR KOW-LIKE DOMAIN-CONTAINING PROTEIN"/>
    <property type="match status" value="1"/>
</dbReference>
<proteinExistence type="inferred from homology"/>
<dbReference type="CDD" id="cd05794">
    <property type="entry name" value="S1_EF-P_repeat_2"/>
    <property type="match status" value="1"/>
</dbReference>
<dbReference type="FunFam" id="2.40.50.140:FF:000004">
    <property type="entry name" value="Elongation factor P"/>
    <property type="match status" value="1"/>
</dbReference>
<evidence type="ECO:0000256" key="4">
    <source>
        <dbReference type="ARBA" id="ARBA00022490"/>
    </source>
</evidence>
<dbReference type="HAMAP" id="MF_00141">
    <property type="entry name" value="EF_P"/>
    <property type="match status" value="1"/>
</dbReference>
<dbReference type="CDD" id="cd04470">
    <property type="entry name" value="S1_EF-P_repeat_1"/>
    <property type="match status" value="1"/>
</dbReference>
<dbReference type="SMART" id="SM00841">
    <property type="entry name" value="Elong-fact-P_C"/>
    <property type="match status" value="1"/>
</dbReference>
<dbReference type="FunFam" id="2.40.50.140:FF:000009">
    <property type="entry name" value="Elongation factor P"/>
    <property type="match status" value="1"/>
</dbReference>
<dbReference type="NCBIfam" id="NF003392">
    <property type="entry name" value="PRK04542.1"/>
    <property type="match status" value="1"/>
</dbReference>
<dbReference type="InterPro" id="IPR013185">
    <property type="entry name" value="Transl_elong_KOW-like"/>
</dbReference>
<comment type="similarity">
    <text evidence="3 8">Belongs to the elongation factor P family.</text>
</comment>
<dbReference type="RefSeq" id="WP_131903929.1">
    <property type="nucleotide sequence ID" value="NZ_BAAAFU010000008.1"/>
</dbReference>
<evidence type="ECO:0000256" key="2">
    <source>
        <dbReference type="ARBA" id="ARBA00004815"/>
    </source>
</evidence>
<dbReference type="Pfam" id="PF09285">
    <property type="entry name" value="Elong-fact-P_C"/>
    <property type="match status" value="1"/>
</dbReference>
<feature type="domain" description="Elongation factor P C-terminal" evidence="9">
    <location>
        <begin position="132"/>
        <end position="187"/>
    </location>
</feature>
<evidence type="ECO:0000259" key="9">
    <source>
        <dbReference type="SMART" id="SM00841"/>
    </source>
</evidence>
<accession>A0A4R1F370</accession>
<dbReference type="PIRSF" id="PIRSF005901">
    <property type="entry name" value="EF-P"/>
    <property type="match status" value="1"/>
</dbReference>
<dbReference type="InterPro" id="IPR011768">
    <property type="entry name" value="Transl_elongation_fac_P"/>
</dbReference>
<protein>
    <recommendedName>
        <fullName evidence="8">Elongation factor P-like protein</fullName>
    </recommendedName>
</protein>
<feature type="domain" description="Translation elongation factor P/YeiP central" evidence="10">
    <location>
        <begin position="69"/>
        <end position="124"/>
    </location>
</feature>
<evidence type="ECO:0000313" key="12">
    <source>
        <dbReference type="Proteomes" id="UP000294887"/>
    </source>
</evidence>
<evidence type="ECO:0000256" key="3">
    <source>
        <dbReference type="ARBA" id="ARBA00009479"/>
    </source>
</evidence>
<evidence type="ECO:0000256" key="1">
    <source>
        <dbReference type="ARBA" id="ARBA00004496"/>
    </source>
</evidence>
<dbReference type="PANTHER" id="PTHR30053">
    <property type="entry name" value="ELONGATION FACTOR P"/>
    <property type="match status" value="1"/>
</dbReference>
<evidence type="ECO:0000313" key="11">
    <source>
        <dbReference type="EMBL" id="TCJ88223.1"/>
    </source>
</evidence>
<dbReference type="Pfam" id="PF08207">
    <property type="entry name" value="EFP_N"/>
    <property type="match status" value="1"/>
</dbReference>
<dbReference type="Gene3D" id="2.40.50.140">
    <property type="entry name" value="Nucleic acid-binding proteins"/>
    <property type="match status" value="2"/>
</dbReference>
<organism evidence="11 12">
    <name type="scientific">Cocleimonas flava</name>
    <dbReference type="NCBI Taxonomy" id="634765"/>
    <lineage>
        <taxon>Bacteria</taxon>
        <taxon>Pseudomonadati</taxon>
        <taxon>Pseudomonadota</taxon>
        <taxon>Gammaproteobacteria</taxon>
        <taxon>Thiotrichales</taxon>
        <taxon>Thiotrichaceae</taxon>
        <taxon>Cocleimonas</taxon>
    </lineage>
</organism>
<dbReference type="InterPro" id="IPR015365">
    <property type="entry name" value="Elong-fact-P_C"/>
</dbReference>
<dbReference type="Gene3D" id="2.30.30.30">
    <property type="match status" value="1"/>
</dbReference>
<dbReference type="InterPro" id="IPR001059">
    <property type="entry name" value="Transl_elong_P/YeiP_cen"/>
</dbReference>
<dbReference type="InterPro" id="IPR012340">
    <property type="entry name" value="NA-bd_OB-fold"/>
</dbReference>
<dbReference type="InterPro" id="IPR011897">
    <property type="entry name" value="Transl_elong_p-like_YeiP"/>
</dbReference>